<dbReference type="STRING" id="1963.AQJ27_44725"/>
<proteinExistence type="predicted"/>
<evidence type="ECO:0000313" key="1">
    <source>
        <dbReference type="EMBL" id="GAX57354.1"/>
    </source>
</evidence>
<organism evidence="1 2">
    <name type="scientific">Streptomyces olivochromogenes</name>
    <dbReference type="NCBI Taxonomy" id="1963"/>
    <lineage>
        <taxon>Bacteria</taxon>
        <taxon>Bacillati</taxon>
        <taxon>Actinomycetota</taxon>
        <taxon>Actinomycetes</taxon>
        <taxon>Kitasatosporales</taxon>
        <taxon>Streptomycetaceae</taxon>
        <taxon>Streptomyces</taxon>
    </lineage>
</organism>
<dbReference type="RefSeq" id="WP_067382846.1">
    <property type="nucleotide sequence ID" value="NZ_BDQI01000034.1"/>
</dbReference>
<gene>
    <name evidence="1" type="ORF">SO3561_08924</name>
</gene>
<keyword evidence="2" id="KW-1185">Reference proteome</keyword>
<evidence type="ECO:0000313" key="2">
    <source>
        <dbReference type="Proteomes" id="UP000217446"/>
    </source>
</evidence>
<sequence>MTQADAYTPPLAKTMDDIDKVIDFINARVKPLRDAIPYSSTEDRPHQALLDMTTVIKGAAQAEIARGDNPSTLHFFLTIAARQWRDHPDFLPEWKN</sequence>
<protein>
    <submittedName>
        <fullName evidence="1">Uncharacterized protein</fullName>
    </submittedName>
</protein>
<dbReference type="EMBL" id="BDQI01000034">
    <property type="protein sequence ID" value="GAX57354.1"/>
    <property type="molecule type" value="Genomic_DNA"/>
</dbReference>
<dbReference type="AlphaFoldDB" id="A0A250VTC7"/>
<comment type="caution">
    <text evidence="1">The sequence shown here is derived from an EMBL/GenBank/DDBJ whole genome shotgun (WGS) entry which is preliminary data.</text>
</comment>
<accession>A0A250VTC7</accession>
<name>A0A250VTC7_STROL</name>
<reference evidence="2" key="1">
    <citation type="submission" date="2017-05" db="EMBL/GenBank/DDBJ databases">
        <title>Streptomyces olivochromogenes NBRC 3561 whole genome shotgun sequence.</title>
        <authorList>
            <person name="Dohra H."/>
            <person name="Kodani S."/>
        </authorList>
    </citation>
    <scope>NUCLEOTIDE SEQUENCE [LARGE SCALE GENOMIC DNA]</scope>
    <source>
        <strain evidence="2">NBRC 3561</strain>
    </source>
</reference>
<dbReference type="Proteomes" id="UP000217446">
    <property type="component" value="Unassembled WGS sequence"/>
</dbReference>